<name>L1JEV4_GUITC</name>
<feature type="region of interest" description="Disordered" evidence="7">
    <location>
        <begin position="536"/>
        <end position="557"/>
    </location>
</feature>
<dbReference type="EC" id="2.3.2.26" evidence="3"/>
<organism evidence="10">
    <name type="scientific">Guillardia theta (strain CCMP2712)</name>
    <name type="common">Cryptophyte</name>
    <dbReference type="NCBI Taxonomy" id="905079"/>
    <lineage>
        <taxon>Eukaryota</taxon>
        <taxon>Cryptophyceae</taxon>
        <taxon>Pyrenomonadales</taxon>
        <taxon>Geminigeraceae</taxon>
        <taxon>Guillardia</taxon>
    </lineage>
</organism>
<feature type="domain" description="HECT" evidence="9">
    <location>
        <begin position="1379"/>
        <end position="1509"/>
    </location>
</feature>
<dbReference type="InterPro" id="IPR000569">
    <property type="entry name" value="HECT_dom"/>
</dbReference>
<dbReference type="RefSeq" id="XP_005833792.1">
    <property type="nucleotide sequence ID" value="XM_005833735.1"/>
</dbReference>
<comment type="pathway">
    <text evidence="2">Protein modification; protein ubiquitination.</text>
</comment>
<evidence type="ECO:0000256" key="3">
    <source>
        <dbReference type="ARBA" id="ARBA00012485"/>
    </source>
</evidence>
<feature type="domain" description="PDZ" evidence="8">
    <location>
        <begin position="991"/>
        <end position="1055"/>
    </location>
</feature>
<evidence type="ECO:0000256" key="6">
    <source>
        <dbReference type="PROSITE-ProRule" id="PRU00104"/>
    </source>
</evidence>
<dbReference type="SUPFAM" id="SSF50156">
    <property type="entry name" value="PDZ domain-like"/>
    <property type="match status" value="1"/>
</dbReference>
<evidence type="ECO:0000256" key="2">
    <source>
        <dbReference type="ARBA" id="ARBA00004906"/>
    </source>
</evidence>
<dbReference type="PANTHER" id="PTHR11254:SF440">
    <property type="entry name" value="E3 UBIQUITIN-PROTEIN LIGASE NEDD-4"/>
    <property type="match status" value="1"/>
</dbReference>
<proteinExistence type="predicted"/>
<comment type="caution">
    <text evidence="6">Lacks conserved residue(s) required for the propagation of feature annotation.</text>
</comment>
<protein>
    <recommendedName>
        <fullName evidence="3">HECT-type E3 ubiquitin transferase</fullName>
        <ecNumber evidence="3">2.3.2.26</ecNumber>
    </recommendedName>
</protein>
<evidence type="ECO:0000256" key="4">
    <source>
        <dbReference type="ARBA" id="ARBA00022679"/>
    </source>
</evidence>
<dbReference type="InterPro" id="IPR010736">
    <property type="entry name" value="SHIPPO-rpt"/>
</dbReference>
<dbReference type="InterPro" id="IPR050409">
    <property type="entry name" value="E3_ubiq-protein_ligase"/>
</dbReference>
<dbReference type="GO" id="GO:0016567">
    <property type="term" value="P:protein ubiquitination"/>
    <property type="evidence" value="ECO:0007669"/>
    <property type="project" value="TreeGrafter"/>
</dbReference>
<feature type="region of interest" description="Disordered" evidence="7">
    <location>
        <begin position="1256"/>
        <end position="1286"/>
    </location>
</feature>
<dbReference type="Pfam" id="PF07004">
    <property type="entry name" value="SHIPPO-rpt"/>
    <property type="match status" value="2"/>
</dbReference>
<accession>L1JEV4</accession>
<dbReference type="PROSITE" id="PS50106">
    <property type="entry name" value="PDZ"/>
    <property type="match status" value="1"/>
</dbReference>
<dbReference type="PROSITE" id="PS50237">
    <property type="entry name" value="HECT"/>
    <property type="match status" value="1"/>
</dbReference>
<dbReference type="GO" id="GO:0061630">
    <property type="term" value="F:ubiquitin protein ligase activity"/>
    <property type="evidence" value="ECO:0007669"/>
    <property type="project" value="UniProtKB-EC"/>
</dbReference>
<keyword evidence="5 6" id="KW-0833">Ubl conjugation pathway</keyword>
<dbReference type="Pfam" id="PF00632">
    <property type="entry name" value="HECT"/>
    <property type="match status" value="1"/>
</dbReference>
<dbReference type="KEGG" id="gtt:GUITHDRAFT_107169"/>
<dbReference type="PaxDb" id="55529-EKX46812"/>
<evidence type="ECO:0000259" key="8">
    <source>
        <dbReference type="PROSITE" id="PS50106"/>
    </source>
</evidence>
<dbReference type="GO" id="GO:0006511">
    <property type="term" value="P:ubiquitin-dependent protein catabolic process"/>
    <property type="evidence" value="ECO:0007669"/>
    <property type="project" value="TreeGrafter"/>
</dbReference>
<keyword evidence="12" id="KW-1185">Reference proteome</keyword>
<feature type="compositionally biased region" description="Basic and acidic residues" evidence="7">
    <location>
        <begin position="1271"/>
        <end position="1282"/>
    </location>
</feature>
<dbReference type="InterPro" id="IPR036034">
    <property type="entry name" value="PDZ_sf"/>
</dbReference>
<gene>
    <name evidence="10" type="ORF">GUITHDRAFT_107169</name>
</gene>
<evidence type="ECO:0000256" key="1">
    <source>
        <dbReference type="ARBA" id="ARBA00000885"/>
    </source>
</evidence>
<feature type="region of interest" description="Disordered" evidence="7">
    <location>
        <begin position="1"/>
        <end position="48"/>
    </location>
</feature>
<reference evidence="10 12" key="1">
    <citation type="journal article" date="2012" name="Nature">
        <title>Algal genomes reveal evolutionary mosaicism and the fate of nucleomorphs.</title>
        <authorList>
            <consortium name="DOE Joint Genome Institute"/>
            <person name="Curtis B.A."/>
            <person name="Tanifuji G."/>
            <person name="Burki F."/>
            <person name="Gruber A."/>
            <person name="Irimia M."/>
            <person name="Maruyama S."/>
            <person name="Arias M.C."/>
            <person name="Ball S.G."/>
            <person name="Gile G.H."/>
            <person name="Hirakawa Y."/>
            <person name="Hopkins J.F."/>
            <person name="Kuo A."/>
            <person name="Rensing S.A."/>
            <person name="Schmutz J."/>
            <person name="Symeonidi A."/>
            <person name="Elias M."/>
            <person name="Eveleigh R.J."/>
            <person name="Herman E.K."/>
            <person name="Klute M.J."/>
            <person name="Nakayama T."/>
            <person name="Obornik M."/>
            <person name="Reyes-Prieto A."/>
            <person name="Armbrust E.V."/>
            <person name="Aves S.J."/>
            <person name="Beiko R.G."/>
            <person name="Coutinho P."/>
            <person name="Dacks J.B."/>
            <person name="Durnford D.G."/>
            <person name="Fast N.M."/>
            <person name="Green B.R."/>
            <person name="Grisdale C.J."/>
            <person name="Hempel F."/>
            <person name="Henrissat B."/>
            <person name="Hoppner M.P."/>
            <person name="Ishida K."/>
            <person name="Kim E."/>
            <person name="Koreny L."/>
            <person name="Kroth P.G."/>
            <person name="Liu Y."/>
            <person name="Malik S.B."/>
            <person name="Maier U.G."/>
            <person name="McRose D."/>
            <person name="Mock T."/>
            <person name="Neilson J.A."/>
            <person name="Onodera N.T."/>
            <person name="Poole A.M."/>
            <person name="Pritham E.J."/>
            <person name="Richards T.A."/>
            <person name="Rocap G."/>
            <person name="Roy S.W."/>
            <person name="Sarai C."/>
            <person name="Schaack S."/>
            <person name="Shirato S."/>
            <person name="Slamovits C.H."/>
            <person name="Spencer D.F."/>
            <person name="Suzuki S."/>
            <person name="Worden A.Z."/>
            <person name="Zauner S."/>
            <person name="Barry K."/>
            <person name="Bell C."/>
            <person name="Bharti A.K."/>
            <person name="Crow J.A."/>
            <person name="Grimwood J."/>
            <person name="Kramer R."/>
            <person name="Lindquist E."/>
            <person name="Lucas S."/>
            <person name="Salamov A."/>
            <person name="McFadden G.I."/>
            <person name="Lane C.E."/>
            <person name="Keeling P.J."/>
            <person name="Gray M.W."/>
            <person name="Grigoriev I.V."/>
            <person name="Archibald J.M."/>
        </authorList>
    </citation>
    <scope>NUCLEOTIDE SEQUENCE</scope>
    <source>
        <strain evidence="10 12">CCMP2712</strain>
    </source>
</reference>
<reference evidence="12" key="2">
    <citation type="submission" date="2012-11" db="EMBL/GenBank/DDBJ databases">
        <authorList>
            <person name="Kuo A."/>
            <person name="Curtis B.A."/>
            <person name="Tanifuji G."/>
            <person name="Burki F."/>
            <person name="Gruber A."/>
            <person name="Irimia M."/>
            <person name="Maruyama S."/>
            <person name="Arias M.C."/>
            <person name="Ball S.G."/>
            <person name="Gile G.H."/>
            <person name="Hirakawa Y."/>
            <person name="Hopkins J.F."/>
            <person name="Rensing S.A."/>
            <person name="Schmutz J."/>
            <person name="Symeonidi A."/>
            <person name="Elias M."/>
            <person name="Eveleigh R.J."/>
            <person name="Herman E.K."/>
            <person name="Klute M.J."/>
            <person name="Nakayama T."/>
            <person name="Obornik M."/>
            <person name="Reyes-Prieto A."/>
            <person name="Armbrust E.V."/>
            <person name="Aves S.J."/>
            <person name="Beiko R.G."/>
            <person name="Coutinho P."/>
            <person name="Dacks J.B."/>
            <person name="Durnford D.G."/>
            <person name="Fast N.M."/>
            <person name="Green B.R."/>
            <person name="Grisdale C."/>
            <person name="Hempe F."/>
            <person name="Henrissat B."/>
            <person name="Hoppner M.P."/>
            <person name="Ishida K.-I."/>
            <person name="Kim E."/>
            <person name="Koreny L."/>
            <person name="Kroth P.G."/>
            <person name="Liu Y."/>
            <person name="Malik S.-B."/>
            <person name="Maier U.G."/>
            <person name="McRose D."/>
            <person name="Mock T."/>
            <person name="Neilson J.A."/>
            <person name="Onodera N.T."/>
            <person name="Poole A.M."/>
            <person name="Pritham E.J."/>
            <person name="Richards T.A."/>
            <person name="Rocap G."/>
            <person name="Roy S.W."/>
            <person name="Sarai C."/>
            <person name="Schaack S."/>
            <person name="Shirato S."/>
            <person name="Slamovits C.H."/>
            <person name="Spencer D.F."/>
            <person name="Suzuki S."/>
            <person name="Worden A.Z."/>
            <person name="Zauner S."/>
            <person name="Barry K."/>
            <person name="Bell C."/>
            <person name="Bharti A.K."/>
            <person name="Crow J.A."/>
            <person name="Grimwood J."/>
            <person name="Kramer R."/>
            <person name="Lindquist E."/>
            <person name="Lucas S."/>
            <person name="Salamov A."/>
            <person name="McFadden G.I."/>
            <person name="Lane C.E."/>
            <person name="Keeling P.J."/>
            <person name="Gray M.W."/>
            <person name="Grigoriev I.V."/>
            <person name="Archibald J.M."/>
        </authorList>
    </citation>
    <scope>NUCLEOTIDE SEQUENCE</scope>
    <source>
        <strain evidence="12">CCMP2712</strain>
    </source>
</reference>
<dbReference type="EnsemblProtists" id="EKX46812">
    <property type="protein sequence ID" value="EKX46812"/>
    <property type="gene ID" value="GUITHDRAFT_107169"/>
</dbReference>
<dbReference type="SMART" id="SM00119">
    <property type="entry name" value="HECTc"/>
    <property type="match status" value="1"/>
</dbReference>
<dbReference type="OrthoDB" id="8068875at2759"/>
<evidence type="ECO:0000313" key="10">
    <source>
        <dbReference type="EMBL" id="EKX46812.1"/>
    </source>
</evidence>
<dbReference type="InterPro" id="IPR001478">
    <property type="entry name" value="PDZ"/>
</dbReference>
<sequence length="1542" mass="174454">MPNPQELCDSEQAELSGRKVAGGRWGSSERFKAKKQNAEVGPGHYQPDVSKVVRRTPGARICPPTRKNLAAHLNEFQKLLEKSEVGPGKYSPQYFATSEWVSTHAPCIPQPRIASTARVIQTHDCEALYCKSQRSGYALSEKSFSDRKSVGCLKWMPDYFPERPVQHTPGPGSYDPLFQFVSERIPGSSWQRSSLSSNGKLSQAILSHANDIVPGPGSYDVKTDLLFRRSSSALFVSSRQLETSEDESWGDKLILQPNFSLVHPRIRCSVTYREPSVLSLASTERAASTSSVSSLDSSCLSILSTKRRSLSYSFCKGVGSRNQSRNYKTIGPSDYMPNYKFVSRRTATCVIARAHRGLLEKEQQRELYGDVLYIDPETSYKTTVKTQPRIVFSRHKKPSFLSHQTSYLGPNDSGVLVGKLAEYTPSIDMSRTSARASASKDEDARLGPGYYYVDDTLTARRVPAAFISPPAPEDEVEEDREGDRLVLETSAADEMTRRRVVMMVDIGRQMGREEATRRDRAPEALDYNPEVPRDIRGFSMATQSSRKENDPRRGGKSLAQQGWEYLRVRHDIAGFDKQEGRPEAVAGQHLSSYLGPNDSGVVVGKLAEYTPSIDMSRTSARASASKDEDARLGPGYYYVDDTLTARRVPAAFISPPAPEDEVEEDREGDRLVLETSAADEMTRRRVVMMVDIGRQMGREEATRRDRAPEALDYNPEVPRDIRGFSMATQSSRKENDQGGEGSHLLNKYQASYSLVENSGRAYSIGKSKRTSEDGGEEEDRGGDVLILDTNKGWEYLRVRHGIVEFGKLTGRVSEIIESSDPSQDLVDWEGARGVAEKTLGFVDFSRMTARKEPFSATTSAVLGPGAYEIQDHLLFRDCFHVSFGRQRRFSDDKYEDDEGDRLVLYPERAESLIRPNIPSFTFIFQPSALVSEWASKKIFVRGHDGELFELPSIGSRVRMKQLSEIFSAWRRPDFYEIKETLTRKSCYQKTLVDIGKASNVRKVDIGMKLQFDDTISTSLPIVKQIHKGGLLDKAGSIQKGDKIVKIVGKDGRTMDLHRWAMKSRNKGASRKLPADTSNQVNHLGPWRECVISSPGTSTRSRTQQHSFFFNVQTKEKLWSFDVWSRKDEVVRNIMQEIEELQFPITIHFRRHQSHCTLQVLVENFQDFLYGAYDPKYDLVERDLRSVSDFVTANGRESSLEAKARMRLFQKNMTLSALKTLPTHLAAPPSEATNRDFTSQKLALRDKHERMFRSLREKHKQEAEEIDGEEAESLKLRHSQERKSLRKKIRREEEALERSLQEQQLISLDKSEIEREVSKIVLQQHLELDAGARLRETERQRRVRFAPENEALLHTAAYSQAAPAGKKWIQKGKSHTCPDVRGLTDQEVQDWKLHTEYRGFSGSDDLVKWFWQLMESWSPRRRAETLQLATGTAAAPRGGFGCLFGHDIKHSDRPIPFSIRRIAERGDKKQKQLRSFPPLNRLYLPEYRSKQELAEGLKKAIGEMMNLHIKSRAEAPAVSSATLQNDITCRQVPAAANHIFVLN</sequence>
<evidence type="ECO:0000259" key="9">
    <source>
        <dbReference type="PROSITE" id="PS50237"/>
    </source>
</evidence>
<dbReference type="Proteomes" id="UP000011087">
    <property type="component" value="Unassembled WGS sequence"/>
</dbReference>
<dbReference type="PANTHER" id="PTHR11254">
    <property type="entry name" value="HECT DOMAIN UBIQUITIN-PROTEIN LIGASE"/>
    <property type="match status" value="1"/>
</dbReference>
<keyword evidence="4" id="KW-0808">Transferase</keyword>
<evidence type="ECO:0000313" key="12">
    <source>
        <dbReference type="Proteomes" id="UP000011087"/>
    </source>
</evidence>
<comment type="catalytic activity">
    <reaction evidence="1">
        <text>S-ubiquitinyl-[E2 ubiquitin-conjugating enzyme]-L-cysteine + [acceptor protein]-L-lysine = [E2 ubiquitin-conjugating enzyme]-L-cysteine + N(6)-ubiquitinyl-[acceptor protein]-L-lysine.</text>
        <dbReference type="EC" id="2.3.2.26"/>
    </reaction>
</comment>
<dbReference type="SUPFAM" id="SSF56204">
    <property type="entry name" value="Hect, E3 ligase catalytic domain"/>
    <property type="match status" value="1"/>
</dbReference>
<reference evidence="11" key="3">
    <citation type="submission" date="2016-03" db="UniProtKB">
        <authorList>
            <consortium name="EnsemblProtists"/>
        </authorList>
    </citation>
    <scope>IDENTIFICATION</scope>
</reference>
<dbReference type="GeneID" id="17303500"/>
<evidence type="ECO:0000256" key="5">
    <source>
        <dbReference type="ARBA" id="ARBA00022786"/>
    </source>
</evidence>
<dbReference type="EMBL" id="JH992992">
    <property type="protein sequence ID" value="EKX46812.1"/>
    <property type="molecule type" value="Genomic_DNA"/>
</dbReference>
<dbReference type="eggNOG" id="KOG0940">
    <property type="taxonomic scope" value="Eukaryota"/>
</dbReference>
<dbReference type="STRING" id="905079.L1JEV4"/>
<evidence type="ECO:0000256" key="7">
    <source>
        <dbReference type="SAM" id="MobiDB-lite"/>
    </source>
</evidence>
<dbReference type="InterPro" id="IPR035983">
    <property type="entry name" value="Hect_E3_ubiquitin_ligase"/>
</dbReference>
<dbReference type="HOGENOM" id="CLU_251324_0_0_1"/>
<feature type="region of interest" description="Disordered" evidence="7">
    <location>
        <begin position="724"/>
        <end position="743"/>
    </location>
</feature>
<dbReference type="Gene3D" id="3.30.2410.10">
    <property type="entry name" value="Hect, E3 ligase catalytic domain"/>
    <property type="match status" value="1"/>
</dbReference>
<dbReference type="GO" id="GO:0005737">
    <property type="term" value="C:cytoplasm"/>
    <property type="evidence" value="ECO:0007669"/>
    <property type="project" value="TreeGrafter"/>
</dbReference>
<evidence type="ECO:0000313" key="11">
    <source>
        <dbReference type="EnsemblProtists" id="EKX46812"/>
    </source>
</evidence>